<organism evidence="6 7">
    <name type="scientific">Eiseniibacteriota bacterium</name>
    <dbReference type="NCBI Taxonomy" id="2212470"/>
    <lineage>
        <taxon>Bacteria</taxon>
        <taxon>Candidatus Eiseniibacteriota</taxon>
    </lineage>
</organism>
<dbReference type="GO" id="GO:0022857">
    <property type="term" value="F:transmembrane transporter activity"/>
    <property type="evidence" value="ECO:0007669"/>
    <property type="project" value="TreeGrafter"/>
</dbReference>
<evidence type="ECO:0000256" key="1">
    <source>
        <dbReference type="ARBA" id="ARBA00005417"/>
    </source>
</evidence>
<evidence type="ECO:0000313" key="7">
    <source>
        <dbReference type="Proteomes" id="UP000320184"/>
    </source>
</evidence>
<dbReference type="GO" id="GO:0005524">
    <property type="term" value="F:ATP binding"/>
    <property type="evidence" value="ECO:0007669"/>
    <property type="project" value="UniProtKB-KW"/>
</dbReference>
<dbReference type="SUPFAM" id="SSF52540">
    <property type="entry name" value="P-loop containing nucleoside triphosphate hydrolases"/>
    <property type="match status" value="1"/>
</dbReference>
<sequence>MSRNLKESGQLAAGQPIIRVDEVLAARGICKAYDGPWRRLEVLKGVDLTVRRGTILAILGASGAGKSTLLNILGTLDRPDRGTLTVDGRRTDRFGEAELAEFRACHLGFIFQFHHLLPEFSAEENVMMPLLIAGVEWGAARSRAQSTLAAAGMPERWEHRPMELSGGEAQRVAVARALVGEPELVLADEPSGNLDRRAAASLHELIATLARERHQTFVVVTHNDRLAAVADRVMILEDGRLGEA</sequence>
<dbReference type="EMBL" id="VBOT01000136">
    <property type="protein sequence ID" value="TMQ48628.1"/>
    <property type="molecule type" value="Genomic_DNA"/>
</dbReference>
<dbReference type="Pfam" id="PF00005">
    <property type="entry name" value="ABC_tran"/>
    <property type="match status" value="1"/>
</dbReference>
<keyword evidence="2" id="KW-0813">Transport</keyword>
<feature type="domain" description="ABC transporter" evidence="5">
    <location>
        <begin position="18"/>
        <end position="244"/>
    </location>
</feature>
<dbReference type="PROSITE" id="PS50893">
    <property type="entry name" value="ABC_TRANSPORTER_2"/>
    <property type="match status" value="1"/>
</dbReference>
<dbReference type="InterPro" id="IPR003439">
    <property type="entry name" value="ABC_transporter-like_ATP-bd"/>
</dbReference>
<dbReference type="Proteomes" id="UP000320184">
    <property type="component" value="Unassembled WGS sequence"/>
</dbReference>
<dbReference type="InterPro" id="IPR017911">
    <property type="entry name" value="MacB-like_ATP-bd"/>
</dbReference>
<dbReference type="PANTHER" id="PTHR24220:SF689">
    <property type="entry name" value="LIPOPROTEIN-RELEASING SYSTEM ATP-BINDING PROTEIN LOLD"/>
    <property type="match status" value="1"/>
</dbReference>
<keyword evidence="3" id="KW-0547">Nucleotide-binding</keyword>
<dbReference type="GO" id="GO:0016887">
    <property type="term" value="F:ATP hydrolysis activity"/>
    <property type="evidence" value="ECO:0007669"/>
    <property type="project" value="InterPro"/>
</dbReference>
<evidence type="ECO:0000313" key="6">
    <source>
        <dbReference type="EMBL" id="TMQ48628.1"/>
    </source>
</evidence>
<comment type="caution">
    <text evidence="6">The sequence shown here is derived from an EMBL/GenBank/DDBJ whole genome shotgun (WGS) entry which is preliminary data.</text>
</comment>
<comment type="similarity">
    <text evidence="1">Belongs to the ABC transporter superfamily.</text>
</comment>
<dbReference type="AlphaFoldDB" id="A0A538SB84"/>
<dbReference type="FunFam" id="3.40.50.300:FF:000032">
    <property type="entry name" value="Export ABC transporter ATP-binding protein"/>
    <property type="match status" value="1"/>
</dbReference>
<reference evidence="6 7" key="1">
    <citation type="journal article" date="2019" name="Nat. Microbiol.">
        <title>Mediterranean grassland soil C-N compound turnover is dependent on rainfall and depth, and is mediated by genomically divergent microorganisms.</title>
        <authorList>
            <person name="Diamond S."/>
            <person name="Andeer P.F."/>
            <person name="Li Z."/>
            <person name="Crits-Christoph A."/>
            <person name="Burstein D."/>
            <person name="Anantharaman K."/>
            <person name="Lane K.R."/>
            <person name="Thomas B.C."/>
            <person name="Pan C."/>
            <person name="Northen T.R."/>
            <person name="Banfield J.F."/>
        </authorList>
    </citation>
    <scope>NUCLEOTIDE SEQUENCE [LARGE SCALE GENOMIC DNA]</scope>
    <source>
        <strain evidence="6">WS_3</strain>
    </source>
</reference>
<name>A0A538SB84_UNCEI</name>
<accession>A0A538SB84</accession>
<proteinExistence type="inferred from homology"/>
<evidence type="ECO:0000256" key="4">
    <source>
        <dbReference type="ARBA" id="ARBA00022840"/>
    </source>
</evidence>
<dbReference type="GO" id="GO:0005886">
    <property type="term" value="C:plasma membrane"/>
    <property type="evidence" value="ECO:0007669"/>
    <property type="project" value="TreeGrafter"/>
</dbReference>
<dbReference type="SMART" id="SM00382">
    <property type="entry name" value="AAA"/>
    <property type="match status" value="1"/>
</dbReference>
<dbReference type="InterPro" id="IPR027417">
    <property type="entry name" value="P-loop_NTPase"/>
</dbReference>
<dbReference type="InterPro" id="IPR017871">
    <property type="entry name" value="ABC_transporter-like_CS"/>
</dbReference>
<dbReference type="InterPro" id="IPR015854">
    <property type="entry name" value="ABC_transpr_LolD-like"/>
</dbReference>
<protein>
    <submittedName>
        <fullName evidence="6">ABC transporter ATP-binding protein</fullName>
    </submittedName>
</protein>
<dbReference type="PROSITE" id="PS00211">
    <property type="entry name" value="ABC_TRANSPORTER_1"/>
    <property type="match status" value="1"/>
</dbReference>
<dbReference type="Gene3D" id="3.40.50.300">
    <property type="entry name" value="P-loop containing nucleotide triphosphate hydrolases"/>
    <property type="match status" value="1"/>
</dbReference>
<dbReference type="CDD" id="cd03255">
    <property type="entry name" value="ABC_MJ0796_LolCDE_FtsE"/>
    <property type="match status" value="1"/>
</dbReference>
<dbReference type="PANTHER" id="PTHR24220">
    <property type="entry name" value="IMPORT ATP-BINDING PROTEIN"/>
    <property type="match status" value="1"/>
</dbReference>
<dbReference type="GO" id="GO:0098796">
    <property type="term" value="C:membrane protein complex"/>
    <property type="evidence" value="ECO:0007669"/>
    <property type="project" value="UniProtKB-ARBA"/>
</dbReference>
<keyword evidence="4 6" id="KW-0067">ATP-binding</keyword>
<dbReference type="InterPro" id="IPR003593">
    <property type="entry name" value="AAA+_ATPase"/>
</dbReference>
<gene>
    <name evidence="6" type="ORF">E6K73_11590</name>
</gene>
<evidence type="ECO:0000256" key="2">
    <source>
        <dbReference type="ARBA" id="ARBA00022448"/>
    </source>
</evidence>
<evidence type="ECO:0000256" key="3">
    <source>
        <dbReference type="ARBA" id="ARBA00022741"/>
    </source>
</evidence>
<evidence type="ECO:0000259" key="5">
    <source>
        <dbReference type="PROSITE" id="PS50893"/>
    </source>
</evidence>